<dbReference type="SUPFAM" id="SSF52540">
    <property type="entry name" value="P-loop containing nucleoside triphosphate hydrolases"/>
    <property type="match status" value="2"/>
</dbReference>
<evidence type="ECO:0000256" key="4">
    <source>
        <dbReference type="ARBA" id="ARBA00022840"/>
    </source>
</evidence>
<keyword evidence="3" id="KW-0347">Helicase</keyword>
<dbReference type="SMART" id="SM00487">
    <property type="entry name" value="DEXDc"/>
    <property type="match status" value="1"/>
</dbReference>
<dbReference type="AlphaFoldDB" id="A0A0F9SYK1"/>
<dbReference type="GO" id="GO:0003677">
    <property type="term" value="F:DNA binding"/>
    <property type="evidence" value="ECO:0007669"/>
    <property type="project" value="InterPro"/>
</dbReference>
<accession>A0A0F9SYK1</accession>
<dbReference type="Pfam" id="PF04851">
    <property type="entry name" value="ResIII"/>
    <property type="match status" value="1"/>
</dbReference>
<dbReference type="GO" id="GO:0005524">
    <property type="term" value="F:ATP binding"/>
    <property type="evidence" value="ECO:0007669"/>
    <property type="project" value="UniProtKB-KW"/>
</dbReference>
<reference evidence="7" key="1">
    <citation type="journal article" date="2015" name="Nature">
        <title>Complex archaea that bridge the gap between prokaryotes and eukaryotes.</title>
        <authorList>
            <person name="Spang A."/>
            <person name="Saw J.H."/>
            <person name="Jorgensen S.L."/>
            <person name="Zaremba-Niedzwiedzka K."/>
            <person name="Martijn J."/>
            <person name="Lind A.E."/>
            <person name="van Eijk R."/>
            <person name="Schleper C."/>
            <person name="Guy L."/>
            <person name="Ettema T.J."/>
        </authorList>
    </citation>
    <scope>NUCLEOTIDE SEQUENCE</scope>
</reference>
<evidence type="ECO:0008006" key="8">
    <source>
        <dbReference type="Google" id="ProtNLM"/>
    </source>
</evidence>
<gene>
    <name evidence="7" type="ORF">LCGC14_0458650</name>
</gene>
<protein>
    <recommendedName>
        <fullName evidence="8">Helicase ATP-binding domain-containing protein</fullName>
    </recommendedName>
</protein>
<dbReference type="PROSITE" id="PS51194">
    <property type="entry name" value="HELICASE_CTER"/>
    <property type="match status" value="1"/>
</dbReference>
<evidence type="ECO:0000259" key="6">
    <source>
        <dbReference type="PROSITE" id="PS51194"/>
    </source>
</evidence>
<dbReference type="InterPro" id="IPR027417">
    <property type="entry name" value="P-loop_NTPase"/>
</dbReference>
<dbReference type="EMBL" id="LAZR01000467">
    <property type="protein sequence ID" value="KKN67717.1"/>
    <property type="molecule type" value="Genomic_DNA"/>
</dbReference>
<evidence type="ECO:0000256" key="2">
    <source>
        <dbReference type="ARBA" id="ARBA00022801"/>
    </source>
</evidence>
<comment type="caution">
    <text evidence="7">The sequence shown here is derived from an EMBL/GenBank/DDBJ whole genome shotgun (WGS) entry which is preliminary data.</text>
</comment>
<sequence>MKITIEDSIFCKASKDLIPHIRPCLKYKSVYWRQDPFRRERKTADAFFIVYGKFLAGLLPKVIDHLQSKNIDFEIKGRFKNIIPTKDPKDFFKPLLKKGFRKNQVDLQINLINKAIEKQRGIVLAPTAFGKSIVFFGLLSTFPKSKILILCHSIDIVNQIYDDLIVYNKEFDDCCVLGGGKKDWKGHRIVVSTIQTFVKFNPDDYCEYFDVTIIDEVHHVNNRKSQYGQVMQSNLSPMRIGFTATLPKEKEKLLSLEGLLGPVIGEVTIKEASEKGIIAKPKIKLIPVPYNINIAQFKSYKDLYKHGIVENRARNKLIAWEARELSNKGKTVLIMIKEIKHGEFIQSIGKDIFGLDMVFVQGSTEGETRTEIKRLLDDKKIKVVISSSVWKEGVNIPTLSAIINGMGGMSSIQTVQVIGRGLRIAEGKDSVIIIDFLDQYKYLAEHAIKRITIYAENGWEMSGVY</sequence>
<dbReference type="InterPro" id="IPR014001">
    <property type="entry name" value="Helicase_ATP-bd"/>
</dbReference>
<name>A0A0F9SYK1_9ZZZZ</name>
<keyword evidence="2" id="KW-0378">Hydrolase</keyword>
<dbReference type="InterPro" id="IPR006935">
    <property type="entry name" value="Helicase/UvrB_N"/>
</dbReference>
<dbReference type="PANTHER" id="PTHR11274:SF0">
    <property type="entry name" value="GENERAL TRANSCRIPTION AND DNA REPAIR FACTOR IIH HELICASE SUBUNIT XPB"/>
    <property type="match status" value="1"/>
</dbReference>
<dbReference type="Gene3D" id="3.40.50.300">
    <property type="entry name" value="P-loop containing nucleotide triphosphate hydrolases"/>
    <property type="match status" value="2"/>
</dbReference>
<feature type="domain" description="Helicase C-terminal" evidence="6">
    <location>
        <begin position="312"/>
        <end position="462"/>
    </location>
</feature>
<dbReference type="GO" id="GO:0016787">
    <property type="term" value="F:hydrolase activity"/>
    <property type="evidence" value="ECO:0007669"/>
    <property type="project" value="UniProtKB-KW"/>
</dbReference>
<evidence type="ECO:0000259" key="5">
    <source>
        <dbReference type="PROSITE" id="PS51192"/>
    </source>
</evidence>
<evidence type="ECO:0000313" key="7">
    <source>
        <dbReference type="EMBL" id="KKN67717.1"/>
    </source>
</evidence>
<keyword evidence="4" id="KW-0067">ATP-binding</keyword>
<organism evidence="7">
    <name type="scientific">marine sediment metagenome</name>
    <dbReference type="NCBI Taxonomy" id="412755"/>
    <lineage>
        <taxon>unclassified sequences</taxon>
        <taxon>metagenomes</taxon>
        <taxon>ecological metagenomes</taxon>
    </lineage>
</organism>
<dbReference type="GO" id="GO:0004386">
    <property type="term" value="F:helicase activity"/>
    <property type="evidence" value="ECO:0007669"/>
    <property type="project" value="UniProtKB-KW"/>
</dbReference>
<dbReference type="Pfam" id="PF00271">
    <property type="entry name" value="Helicase_C"/>
    <property type="match status" value="1"/>
</dbReference>
<proteinExistence type="predicted"/>
<dbReference type="InterPro" id="IPR050615">
    <property type="entry name" value="ATP-dep_DNA_Helicase"/>
</dbReference>
<evidence type="ECO:0000256" key="1">
    <source>
        <dbReference type="ARBA" id="ARBA00022741"/>
    </source>
</evidence>
<dbReference type="PROSITE" id="PS51192">
    <property type="entry name" value="HELICASE_ATP_BIND_1"/>
    <property type="match status" value="1"/>
</dbReference>
<keyword evidence="1" id="KW-0547">Nucleotide-binding</keyword>
<feature type="domain" description="Helicase ATP-binding" evidence="5">
    <location>
        <begin position="112"/>
        <end position="264"/>
    </location>
</feature>
<dbReference type="SMART" id="SM00490">
    <property type="entry name" value="HELICc"/>
    <property type="match status" value="1"/>
</dbReference>
<dbReference type="PANTHER" id="PTHR11274">
    <property type="entry name" value="RAD25/XP-B DNA REPAIR HELICASE"/>
    <property type="match status" value="1"/>
</dbReference>
<evidence type="ECO:0000256" key="3">
    <source>
        <dbReference type="ARBA" id="ARBA00022806"/>
    </source>
</evidence>
<dbReference type="InterPro" id="IPR001650">
    <property type="entry name" value="Helicase_C-like"/>
</dbReference>